<protein>
    <submittedName>
        <fullName evidence="2">Uncharacterized protein</fullName>
    </submittedName>
</protein>
<organism evidence="2 3">
    <name type="scientific">Trypanosoma cruzi Dm28c</name>
    <dbReference type="NCBI Taxonomy" id="1416333"/>
    <lineage>
        <taxon>Eukaryota</taxon>
        <taxon>Discoba</taxon>
        <taxon>Euglenozoa</taxon>
        <taxon>Kinetoplastea</taxon>
        <taxon>Metakinetoplastina</taxon>
        <taxon>Trypanosomatida</taxon>
        <taxon>Trypanosomatidae</taxon>
        <taxon>Trypanosoma</taxon>
        <taxon>Schizotrypanum</taxon>
    </lineage>
</organism>
<dbReference type="AlphaFoldDB" id="V5BC56"/>
<feature type="compositionally biased region" description="Basic residues" evidence="1">
    <location>
        <begin position="14"/>
        <end position="24"/>
    </location>
</feature>
<feature type="compositionally biased region" description="Polar residues" evidence="1">
    <location>
        <begin position="60"/>
        <end position="74"/>
    </location>
</feature>
<name>V5BC56_TRYCR</name>
<gene>
    <name evidence="2" type="ORF">TCDM_10389</name>
</gene>
<dbReference type="Proteomes" id="UP000017861">
    <property type="component" value="Unassembled WGS sequence"/>
</dbReference>
<dbReference type="VEuPathDB" id="TriTrypDB:TCDM_10389"/>
<reference evidence="2 3" key="1">
    <citation type="journal article" date="2014" name="Genome Announc.">
        <title>Trypanosoma cruzi Clone Dm28c Draft Genome Sequence.</title>
        <authorList>
            <person name="Grisard E.C."/>
            <person name="Teixeira S.M."/>
            <person name="de Almeida L.G."/>
            <person name="Stoco P.H."/>
            <person name="Gerber A.L."/>
            <person name="Talavera-Lopez C."/>
            <person name="Lima O.C."/>
            <person name="Andersson B."/>
            <person name="de Vasconcelos A.T."/>
        </authorList>
    </citation>
    <scope>NUCLEOTIDE SEQUENCE [LARGE SCALE GENOMIC DNA]</scope>
    <source>
        <strain evidence="2 3">Dm28c</strain>
    </source>
</reference>
<feature type="region of interest" description="Disordered" evidence="1">
    <location>
        <begin position="60"/>
        <end position="84"/>
    </location>
</feature>
<dbReference type="EMBL" id="AYLP01000221">
    <property type="protein sequence ID" value="ESS61983.1"/>
    <property type="molecule type" value="Genomic_DNA"/>
</dbReference>
<sequence length="108" mass="11897">MPRVNTLLHPPPLPHRRPQSHRRVGTTMCAAPSCTERWAKSGHASPRSIFPLHKYCVPTQSSKQNQSAQTQPTPSLAEAHYSHGVTSNDTPAVAGCMKFPCQPCEKKQ</sequence>
<proteinExistence type="predicted"/>
<accession>V5BC56</accession>
<evidence type="ECO:0000256" key="1">
    <source>
        <dbReference type="SAM" id="MobiDB-lite"/>
    </source>
</evidence>
<evidence type="ECO:0000313" key="3">
    <source>
        <dbReference type="Proteomes" id="UP000017861"/>
    </source>
</evidence>
<comment type="caution">
    <text evidence="2">The sequence shown here is derived from an EMBL/GenBank/DDBJ whole genome shotgun (WGS) entry which is preliminary data.</text>
</comment>
<evidence type="ECO:0000313" key="2">
    <source>
        <dbReference type="EMBL" id="ESS61983.1"/>
    </source>
</evidence>
<feature type="region of interest" description="Disordered" evidence="1">
    <location>
        <begin position="1"/>
        <end position="25"/>
    </location>
</feature>